<accession>A0A699JBC1</accession>
<proteinExistence type="predicted"/>
<comment type="caution">
    <text evidence="1">The sequence shown here is derived from an EMBL/GenBank/DDBJ whole genome shotgun (WGS) entry which is preliminary data.</text>
</comment>
<organism evidence="1">
    <name type="scientific">Tanacetum cinerariifolium</name>
    <name type="common">Dalmatian daisy</name>
    <name type="synonym">Chrysanthemum cinerariifolium</name>
    <dbReference type="NCBI Taxonomy" id="118510"/>
    <lineage>
        <taxon>Eukaryota</taxon>
        <taxon>Viridiplantae</taxon>
        <taxon>Streptophyta</taxon>
        <taxon>Embryophyta</taxon>
        <taxon>Tracheophyta</taxon>
        <taxon>Spermatophyta</taxon>
        <taxon>Magnoliopsida</taxon>
        <taxon>eudicotyledons</taxon>
        <taxon>Gunneridae</taxon>
        <taxon>Pentapetalae</taxon>
        <taxon>asterids</taxon>
        <taxon>campanulids</taxon>
        <taxon>Asterales</taxon>
        <taxon>Asteraceae</taxon>
        <taxon>Asteroideae</taxon>
        <taxon>Anthemideae</taxon>
        <taxon>Anthemidinae</taxon>
        <taxon>Tanacetum</taxon>
    </lineage>
</organism>
<sequence>MVLSFTSVLAYLRSGDCMRSAFVFSKRFVSGHREFDIRMNRLVGEMNEACQDRIDFVQELESVVGVTVTAKTVVFLKEMMDKAHVSEKYVVSTVSDINKIGTKHKKSQSIAALPICDELRRSVNSSDWESMFILRCHRDISKDLRLARKINALCARVTTIIDERENLVGELDILVGRSVPGKMAEFMKQVQGNDIPNLMKMKILKREFELRAQEKGIFIDKLKGNMEF</sequence>
<name>A0A699JBC1_TANCI</name>
<gene>
    <name evidence="1" type="ORF">Tci_597001</name>
</gene>
<protein>
    <submittedName>
        <fullName evidence="1">Uncharacterized protein</fullName>
    </submittedName>
</protein>
<evidence type="ECO:0000313" key="1">
    <source>
        <dbReference type="EMBL" id="GFA25029.1"/>
    </source>
</evidence>
<dbReference type="AlphaFoldDB" id="A0A699JBC1"/>
<dbReference type="EMBL" id="BKCJ010392569">
    <property type="protein sequence ID" value="GFA25029.1"/>
    <property type="molecule type" value="Genomic_DNA"/>
</dbReference>
<reference evidence="1" key="1">
    <citation type="journal article" date="2019" name="Sci. Rep.">
        <title>Draft genome of Tanacetum cinerariifolium, the natural source of mosquito coil.</title>
        <authorList>
            <person name="Yamashiro T."/>
            <person name="Shiraishi A."/>
            <person name="Satake H."/>
            <person name="Nakayama K."/>
        </authorList>
    </citation>
    <scope>NUCLEOTIDE SEQUENCE</scope>
</reference>